<dbReference type="InterPro" id="IPR023124">
    <property type="entry name" value="DUF3239_dom_sf"/>
</dbReference>
<gene>
    <name evidence="2" type="ORF">CSPHI_09870</name>
</gene>
<dbReference type="OrthoDB" id="4548219at2"/>
<dbReference type="Gene3D" id="2.40.410.10">
    <property type="entry name" value="putative membrane protein from Corynebacterium diphtheriae superfamily"/>
    <property type="match status" value="1"/>
</dbReference>
<reference evidence="2 3" key="1">
    <citation type="submission" date="2014-08" db="EMBL/GenBank/DDBJ databases">
        <title>Complete genome sequence of Corynebacterium sphenisci CECT 5990(T) (=DSM 44792(T)), isolated from healthy wild penguins.</title>
        <authorList>
            <person name="Ruckert C."/>
            <person name="Albersmeier A."/>
            <person name="Winkler A."/>
            <person name="Kalinowski J."/>
        </authorList>
    </citation>
    <scope>NUCLEOTIDE SEQUENCE [LARGE SCALE GENOMIC DNA]</scope>
    <source>
        <strain evidence="2 3">DSM 44792</strain>
    </source>
</reference>
<sequence>MSQFRIPVDDAHVRAHNEYFRDSRRLRLSAAIMAVLLWAAGAVLLWRLGHTGWPLFLGIAAFVFGVMCALVALTLPRTIGTPRQLYDDHPLAPAVIAEIGPRDMTLLALVDTAAEEGTDPRPALAVRTVTGLPGVARAVGARVPAVAVGGRHSAAAIHYDEVTPVPVCWATPDAAAVAAAEAEIPERRWRVLAEAIDRVGEVRATKRGLLPLARG</sequence>
<evidence type="ECO:0000313" key="3">
    <source>
        <dbReference type="Proteomes" id="UP000185469"/>
    </source>
</evidence>
<dbReference type="AlphaFoldDB" id="A0A1L7CZP6"/>
<protein>
    <recommendedName>
        <fullName evidence="4">DUF3239 domain-containing protein</fullName>
    </recommendedName>
</protein>
<accession>A0A1L7CZP6</accession>
<dbReference type="Pfam" id="PF11580">
    <property type="entry name" value="DUF3239"/>
    <property type="match status" value="1"/>
</dbReference>
<dbReference type="Proteomes" id="UP000185469">
    <property type="component" value="Chromosome"/>
</dbReference>
<organism evidence="2 3">
    <name type="scientific">Corynebacterium sphenisci DSM 44792</name>
    <dbReference type="NCBI Taxonomy" id="1437874"/>
    <lineage>
        <taxon>Bacteria</taxon>
        <taxon>Bacillati</taxon>
        <taxon>Actinomycetota</taxon>
        <taxon>Actinomycetes</taxon>
        <taxon>Mycobacteriales</taxon>
        <taxon>Corynebacteriaceae</taxon>
        <taxon>Corynebacterium</taxon>
    </lineage>
</organism>
<dbReference type="KEGG" id="csph:CSPHI_09870"/>
<keyword evidence="3" id="KW-1185">Reference proteome</keyword>
<name>A0A1L7CZP6_9CORY</name>
<keyword evidence="1" id="KW-0472">Membrane</keyword>
<evidence type="ECO:0008006" key="4">
    <source>
        <dbReference type="Google" id="ProtNLM"/>
    </source>
</evidence>
<feature type="transmembrane region" description="Helical" evidence="1">
    <location>
        <begin position="55"/>
        <end position="75"/>
    </location>
</feature>
<evidence type="ECO:0000256" key="1">
    <source>
        <dbReference type="SAM" id="Phobius"/>
    </source>
</evidence>
<dbReference type="EMBL" id="CP009248">
    <property type="protein sequence ID" value="APT91263.1"/>
    <property type="molecule type" value="Genomic_DNA"/>
</dbReference>
<evidence type="ECO:0000313" key="2">
    <source>
        <dbReference type="EMBL" id="APT91263.1"/>
    </source>
</evidence>
<dbReference type="InterPro" id="IPR021632">
    <property type="entry name" value="DUF3239"/>
</dbReference>
<keyword evidence="1" id="KW-1133">Transmembrane helix</keyword>
<dbReference type="RefSeq" id="WP_075692842.1">
    <property type="nucleotide sequence ID" value="NZ_CP009248.1"/>
</dbReference>
<dbReference type="STRING" id="1437874.CSPHI_09870"/>
<keyword evidence="1" id="KW-0812">Transmembrane</keyword>
<proteinExistence type="predicted"/>
<feature type="transmembrane region" description="Helical" evidence="1">
    <location>
        <begin position="28"/>
        <end position="49"/>
    </location>
</feature>